<comment type="caution">
    <text evidence="2">The sequence shown here is derived from an EMBL/GenBank/DDBJ whole genome shotgun (WGS) entry which is preliminary data.</text>
</comment>
<proteinExistence type="predicted"/>
<keyword evidence="1" id="KW-0472">Membrane</keyword>
<feature type="transmembrane region" description="Helical" evidence="1">
    <location>
        <begin position="25"/>
        <end position="43"/>
    </location>
</feature>
<dbReference type="Proteomes" id="UP000597762">
    <property type="component" value="Unassembled WGS sequence"/>
</dbReference>
<reference evidence="2" key="1">
    <citation type="submission" date="2021-01" db="EMBL/GenBank/DDBJ databases">
        <authorList>
            <person name="Li R."/>
            <person name="Bekaert M."/>
        </authorList>
    </citation>
    <scope>NUCLEOTIDE SEQUENCE</scope>
    <source>
        <strain evidence="2">Farmed</strain>
    </source>
</reference>
<protein>
    <submittedName>
        <fullName evidence="2">Uncharacterized protein</fullName>
    </submittedName>
</protein>
<evidence type="ECO:0000313" key="2">
    <source>
        <dbReference type="EMBL" id="CAE1140774.1"/>
    </source>
</evidence>
<feature type="transmembrane region" description="Helical" evidence="1">
    <location>
        <begin position="49"/>
        <end position="77"/>
    </location>
</feature>
<keyword evidence="3" id="KW-1185">Reference proteome</keyword>
<evidence type="ECO:0000256" key="1">
    <source>
        <dbReference type="SAM" id="Phobius"/>
    </source>
</evidence>
<feature type="transmembrane region" description="Helical" evidence="1">
    <location>
        <begin position="84"/>
        <end position="107"/>
    </location>
</feature>
<dbReference type="EMBL" id="CAHIKZ030000017">
    <property type="protein sequence ID" value="CAE1140774.1"/>
    <property type="molecule type" value="Genomic_DNA"/>
</dbReference>
<evidence type="ECO:0000313" key="3">
    <source>
        <dbReference type="Proteomes" id="UP000597762"/>
    </source>
</evidence>
<organism evidence="2 3">
    <name type="scientific">Acanthosepion pharaonis</name>
    <name type="common">Pharaoh cuttlefish</name>
    <name type="synonym">Sepia pharaonis</name>
    <dbReference type="NCBI Taxonomy" id="158019"/>
    <lineage>
        <taxon>Eukaryota</taxon>
        <taxon>Metazoa</taxon>
        <taxon>Spiralia</taxon>
        <taxon>Lophotrochozoa</taxon>
        <taxon>Mollusca</taxon>
        <taxon>Cephalopoda</taxon>
        <taxon>Coleoidea</taxon>
        <taxon>Decapodiformes</taxon>
        <taxon>Sepiida</taxon>
        <taxon>Sepiina</taxon>
        <taxon>Sepiidae</taxon>
        <taxon>Acanthosepion</taxon>
    </lineage>
</organism>
<feature type="transmembrane region" description="Helical" evidence="1">
    <location>
        <begin position="127"/>
        <end position="149"/>
    </location>
</feature>
<keyword evidence="1" id="KW-0812">Transmembrane</keyword>
<gene>
    <name evidence="2" type="ORF">SPHA_687</name>
</gene>
<keyword evidence="1" id="KW-1133">Transmembrane helix</keyword>
<accession>A0A812ALR3</accession>
<sequence>MKIFFFQHLKKDKNKKKPVCQSPSLLHFFLNLFISFLFLSISLPSSHFFLFILTSAFSISFFLHLPFFIFPLSLILLCPHLSYLFLNHISSSLSYIFFSSLLCPGPQSLFPLLTISFPITQPTLSLLPFHVSLHFFVLSNYCLLSYYTLIDVFPLDYNPT</sequence>
<dbReference type="AlphaFoldDB" id="A0A812ALR3"/>
<name>A0A812ALR3_ACAPH</name>